<gene>
    <name evidence="3" type="ORF">BE221DRAFT_79927</name>
</gene>
<dbReference type="PANTHER" id="PTHR35742:SF1">
    <property type="entry name" value="THYLAKOID LUMENAL 16.5 KDA PROTEIN, CHLOROPLASTIC"/>
    <property type="match status" value="1"/>
</dbReference>
<evidence type="ECO:0000256" key="1">
    <source>
        <dbReference type="SAM" id="MobiDB-lite"/>
    </source>
</evidence>
<evidence type="ECO:0000259" key="2">
    <source>
        <dbReference type="Pfam" id="PF20675"/>
    </source>
</evidence>
<dbReference type="InterPro" id="IPR049072">
    <property type="entry name" value="MPH2_C"/>
</dbReference>
<dbReference type="GO" id="GO:0010206">
    <property type="term" value="P:photosystem II repair"/>
    <property type="evidence" value="ECO:0007669"/>
    <property type="project" value="InterPro"/>
</dbReference>
<evidence type="ECO:0000313" key="3">
    <source>
        <dbReference type="EMBL" id="OUS43658.1"/>
    </source>
</evidence>
<sequence length="208" mass="21728">MCARTSHGTSVTVRARASPARARARRATRACATRREVVDGFVAVAASALASELAGVSPALALLQPNDEEDEAFLAKARENRAKRIQSEVQKEKRYVNDAGLKLDENASKVQVAVYKLSKSGAAIARGDLGGASSELAAGGDWASQATSAAEALGAGESRARFEKSVAELARQCDGGDESAAKAAFVASSRALKELAEEAKVVDKLRLL</sequence>
<dbReference type="PANTHER" id="PTHR35742">
    <property type="entry name" value="THYLAKOID LUMENAL 16.5 KDA PROTEIN, CHLOROPLASTIC"/>
    <property type="match status" value="1"/>
</dbReference>
<organism evidence="3">
    <name type="scientific">Ostreococcus tauri</name>
    <name type="common">Marine green alga</name>
    <dbReference type="NCBI Taxonomy" id="70448"/>
    <lineage>
        <taxon>Eukaryota</taxon>
        <taxon>Viridiplantae</taxon>
        <taxon>Chlorophyta</taxon>
        <taxon>Mamiellophyceae</taxon>
        <taxon>Mamiellales</taxon>
        <taxon>Bathycoccaceae</taxon>
        <taxon>Ostreococcus</taxon>
    </lineage>
</organism>
<dbReference type="Pfam" id="PF20675">
    <property type="entry name" value="MPH2"/>
    <property type="match status" value="1"/>
</dbReference>
<proteinExistence type="predicted"/>
<feature type="compositionally biased region" description="Polar residues" evidence="1">
    <location>
        <begin position="1"/>
        <end position="12"/>
    </location>
</feature>
<feature type="region of interest" description="Disordered" evidence="1">
    <location>
        <begin position="1"/>
        <end position="23"/>
    </location>
</feature>
<name>A0A1Y5I2D3_OSTTA</name>
<dbReference type="Proteomes" id="UP000195557">
    <property type="component" value="Unassembled WGS sequence"/>
</dbReference>
<accession>A0A1Y5I2D3</accession>
<dbReference type="EMBL" id="KZ155830">
    <property type="protein sequence ID" value="OUS43658.1"/>
    <property type="molecule type" value="Genomic_DNA"/>
</dbReference>
<reference evidence="3" key="1">
    <citation type="submission" date="2017-04" db="EMBL/GenBank/DDBJ databases">
        <title>Population genomics of picophytoplankton unveils novel chromosome hypervariability.</title>
        <authorList>
            <consortium name="DOE Joint Genome Institute"/>
            <person name="Blanc-Mathieu R."/>
            <person name="Krasovec M."/>
            <person name="Hebrard M."/>
            <person name="Yau S."/>
            <person name="Desgranges E."/>
            <person name="Martin J."/>
            <person name="Schackwitz W."/>
            <person name="Kuo A."/>
            <person name="Salin G."/>
            <person name="Donnadieu C."/>
            <person name="Desdevises Y."/>
            <person name="Sanchez-Ferandin S."/>
            <person name="Moreau H."/>
            <person name="Rivals E."/>
            <person name="Grigoriev I.V."/>
            <person name="Grimsley N."/>
            <person name="Eyre-Walker A."/>
            <person name="Piganeau G."/>
        </authorList>
    </citation>
    <scope>NUCLEOTIDE SEQUENCE [LARGE SCALE GENOMIC DNA]</scope>
    <source>
        <strain evidence="3">RCC 1115</strain>
    </source>
</reference>
<protein>
    <recommendedName>
        <fullName evidence="2">Maintenance of Photosystem II under High light 2 C-terminal domain-containing protein</fullName>
    </recommendedName>
</protein>
<dbReference type="AlphaFoldDB" id="A0A1Y5I2D3"/>
<dbReference type="eggNOG" id="ENOG502QTFN">
    <property type="taxonomic scope" value="Eukaryota"/>
</dbReference>
<dbReference type="InterPro" id="IPR038862">
    <property type="entry name" value="MPH2"/>
</dbReference>
<feature type="domain" description="Maintenance of Photosystem II under High light 2 C-terminal" evidence="2">
    <location>
        <begin position="109"/>
        <end position="208"/>
    </location>
</feature>